<feature type="domain" description="DUF7281" evidence="1">
    <location>
        <begin position="102"/>
        <end position="276"/>
    </location>
</feature>
<dbReference type="GO" id="GO:0005694">
    <property type="term" value="C:chromosome"/>
    <property type="evidence" value="ECO:0007669"/>
    <property type="project" value="InterPro"/>
</dbReference>
<evidence type="ECO:0000313" key="2">
    <source>
        <dbReference type="EMBL" id="GLP95361.1"/>
    </source>
</evidence>
<accession>A0AA37RUD6</accession>
<dbReference type="SUPFAM" id="SSF56726">
    <property type="entry name" value="DNA topoisomerase IV, alpha subunit"/>
    <property type="match status" value="1"/>
</dbReference>
<dbReference type="InterPro" id="IPR055705">
    <property type="entry name" value="DUF7281"/>
</dbReference>
<dbReference type="Pfam" id="PF23947">
    <property type="entry name" value="DUF7281"/>
    <property type="match status" value="1"/>
</dbReference>
<dbReference type="Proteomes" id="UP001161422">
    <property type="component" value="Unassembled WGS sequence"/>
</dbReference>
<gene>
    <name evidence="2" type="ORF">GCM10007895_06670</name>
</gene>
<dbReference type="EMBL" id="BSNC01000002">
    <property type="protein sequence ID" value="GLP95361.1"/>
    <property type="molecule type" value="Genomic_DNA"/>
</dbReference>
<dbReference type="InterPro" id="IPR036078">
    <property type="entry name" value="Spo11/TopoVI_A_sf"/>
</dbReference>
<reference evidence="2" key="2">
    <citation type="submission" date="2023-01" db="EMBL/GenBank/DDBJ databases">
        <title>Draft genome sequence of Paraferrimonas sedimenticola strain NBRC 101628.</title>
        <authorList>
            <person name="Sun Q."/>
            <person name="Mori K."/>
        </authorList>
    </citation>
    <scope>NUCLEOTIDE SEQUENCE</scope>
    <source>
        <strain evidence="2">NBRC 101628</strain>
    </source>
</reference>
<evidence type="ECO:0000259" key="1">
    <source>
        <dbReference type="Pfam" id="PF23947"/>
    </source>
</evidence>
<comment type="caution">
    <text evidence="2">The sequence shown here is derived from an EMBL/GenBank/DDBJ whole genome shotgun (WGS) entry which is preliminary data.</text>
</comment>
<name>A0AA37RUD6_9GAMM</name>
<keyword evidence="3" id="KW-1185">Reference proteome</keyword>
<organism evidence="2 3">
    <name type="scientific">Paraferrimonas sedimenticola</name>
    <dbReference type="NCBI Taxonomy" id="375674"/>
    <lineage>
        <taxon>Bacteria</taxon>
        <taxon>Pseudomonadati</taxon>
        <taxon>Pseudomonadota</taxon>
        <taxon>Gammaproteobacteria</taxon>
        <taxon>Alteromonadales</taxon>
        <taxon>Ferrimonadaceae</taxon>
        <taxon>Paraferrimonas</taxon>
    </lineage>
</organism>
<sequence length="284" mass="31609">MALTKQLIKALSNFQQKPTKLSLPIQQRLSQYLIEEYPDLVRVRGQQLVFTTAEKHRLFATLAKLEGYQPLLADAQPTTRIQQVAITADEKQADLSPNQTKVLLKTLGRALTEAGLSEKAKEGVTHRIDLGSLDFAQIQQVVMVENLEAFDAIEAKQLPSTLGDAIILYKGDGFWAGTKRFLAMLHQDTQVVGYYDADPSGLCMALDTPRLNAILWPACLDELQAYSKQAAYDKQATARQRLSRIANSAWQSAVDQVLTQRLAITQEAMLMHGSQLILLPKAFE</sequence>
<protein>
    <recommendedName>
        <fullName evidence="1">DUF7281 domain-containing protein</fullName>
    </recommendedName>
</protein>
<evidence type="ECO:0000313" key="3">
    <source>
        <dbReference type="Proteomes" id="UP001161422"/>
    </source>
</evidence>
<dbReference type="AlphaFoldDB" id="A0AA37RUD6"/>
<dbReference type="GO" id="GO:0003677">
    <property type="term" value="F:DNA binding"/>
    <property type="evidence" value="ECO:0007669"/>
    <property type="project" value="InterPro"/>
</dbReference>
<dbReference type="RefSeq" id="WP_095506681.1">
    <property type="nucleotide sequence ID" value="NZ_BSNC01000002.1"/>
</dbReference>
<proteinExistence type="predicted"/>
<reference evidence="2" key="1">
    <citation type="journal article" date="2014" name="Int. J. Syst. Evol. Microbiol.">
        <title>Complete genome sequence of Corynebacterium casei LMG S-19264T (=DSM 44701T), isolated from a smear-ripened cheese.</title>
        <authorList>
            <consortium name="US DOE Joint Genome Institute (JGI-PGF)"/>
            <person name="Walter F."/>
            <person name="Albersmeier A."/>
            <person name="Kalinowski J."/>
            <person name="Ruckert C."/>
        </authorList>
    </citation>
    <scope>NUCLEOTIDE SEQUENCE</scope>
    <source>
        <strain evidence="2">NBRC 101628</strain>
    </source>
</reference>